<dbReference type="InterPro" id="IPR011990">
    <property type="entry name" value="TPR-like_helical_dom_sf"/>
</dbReference>
<reference evidence="3" key="1">
    <citation type="submission" date="2023-06" db="EMBL/GenBank/DDBJ databases">
        <title>Draft genome of Marssonina rosae.</title>
        <authorList>
            <person name="Cheng Q."/>
        </authorList>
    </citation>
    <scope>NUCLEOTIDE SEQUENCE</scope>
    <source>
        <strain evidence="3">R4</strain>
    </source>
</reference>
<evidence type="ECO:0000256" key="2">
    <source>
        <dbReference type="PROSITE-ProRule" id="PRU00708"/>
    </source>
</evidence>
<dbReference type="PANTHER" id="PTHR46128">
    <property type="entry name" value="MITOCHONDRIAL GROUP I INTRON SPLICING FACTOR CCM1"/>
    <property type="match status" value="1"/>
</dbReference>
<dbReference type="SUPFAM" id="SSF48452">
    <property type="entry name" value="TPR-like"/>
    <property type="match status" value="1"/>
</dbReference>
<comment type="similarity">
    <text evidence="1">Belongs to the PPR family. P subfamily.</text>
</comment>
<proteinExistence type="inferred from homology"/>
<dbReference type="AlphaFoldDB" id="A0AAD9T5N5"/>
<dbReference type="Proteomes" id="UP001285354">
    <property type="component" value="Unassembled WGS sequence"/>
</dbReference>
<organism evidence="3 4">
    <name type="scientific">Diplocarpon rosae</name>
    <dbReference type="NCBI Taxonomy" id="946125"/>
    <lineage>
        <taxon>Eukaryota</taxon>
        <taxon>Fungi</taxon>
        <taxon>Dikarya</taxon>
        <taxon>Ascomycota</taxon>
        <taxon>Pezizomycotina</taxon>
        <taxon>Leotiomycetes</taxon>
        <taxon>Helotiales</taxon>
        <taxon>Drepanopezizaceae</taxon>
        <taxon>Diplocarpon</taxon>
    </lineage>
</organism>
<dbReference type="InterPro" id="IPR002885">
    <property type="entry name" value="PPR_rpt"/>
</dbReference>
<comment type="caution">
    <text evidence="3">The sequence shown here is derived from an EMBL/GenBank/DDBJ whole genome shotgun (WGS) entry which is preliminary data.</text>
</comment>
<evidence type="ECO:0000256" key="1">
    <source>
        <dbReference type="ARBA" id="ARBA00007626"/>
    </source>
</evidence>
<evidence type="ECO:0008006" key="5">
    <source>
        <dbReference type="Google" id="ProtNLM"/>
    </source>
</evidence>
<sequence length="1061" mass="121565">MLERTAGCLESGSLRRLLPASRKSLKSHRVLPSSFWNHGACTLEISPLWAVLVRMVGPSEQQQGGDALPQRPSVVQTGMPLDFLYPNGTWNFLRQYPGWRLDRQGRRLVRNGGDKIGYRQYTSSAKDTSAVTNGSIVGAENFELDKSLSNEENLDMQLLYGKLGLTRSSDFEEAWRQYSLLELETEKGPLRKPLMQYLSPSERISDAERTVELFTLVDDDHRTPAVYRYAIRAHLRLQNLADAMSLHALGCENLAVPAGSEELLAYLIRHSSWSGAFSVWKKYQHAKARSKRDLTYNIFEMLHKDPGLASQAIELGEYANRTVGNAVLENSEDSSELISFASQVIQLALLSTHAFSPPRFTSLLTILQQWNLATPQLYEEAFHMLTQLKETNLAVKCYRKARQRYEVEFTRQTLHTLLKIFCDFHSIAGMQTVLDDFFRIYSKPTRLAYRMCMGEFAAQGDAQTVHALFDQLKSSTRESIVFANEFAPVLHVHAKRGEIQKVVSLFREISDVYRLEPCILCWNILISAYGKIHDTDRAYECFENLVSDEKLKPDDYTFGTLMGICANRGDVDRVIGLYKFAEELQVQRSTAMIDCLVISYIRDGDARKAETICEEALKMKLKGTRTRMWNYLLATYAMQRDLATMNRLLQRMSQAGVDYDQYTYSALMQALCMIKQPDRAYTILTDVMKQAGIKANQFHYAVVMGGYLANGEVHKVLHVANRMTKREMRSSASTKLFALQAQIKENEKLMENSTKEEILNRALEMFQGAIVSMDPQDISATARKGAGRAPLDIAYSTMFYRYIIFVFGQCSEFATVDELYENFRNTLPPYRQLSAPLEILYPLMEAKLVERDHDAIQHCWDLSLAKARESGKPVAVYGKMPEDHHTEESAHKILPARQLDLARHLTIYLQSLSIQMKSENMTTTVDGLLEEGFALDNHNWNTYIELLARRQNYQLAFELCENHLMDGWTGWARIRWGLPERNRLPIELRAARRKPRHLRPKYVTILYLARGYLEIQSMAAESPANQLKLDHLERTCPRLVRAITTMQRVDDYMERTVLRGY</sequence>
<name>A0AAD9T5N5_9HELO</name>
<accession>A0AAD9T5N5</accession>
<dbReference type="InterPro" id="IPR050872">
    <property type="entry name" value="PPR_P_subfamily"/>
</dbReference>
<dbReference type="EMBL" id="JAUBYV010000001">
    <property type="protein sequence ID" value="KAK2630428.1"/>
    <property type="molecule type" value="Genomic_DNA"/>
</dbReference>
<dbReference type="PANTHER" id="PTHR46128:SF329">
    <property type="entry name" value="MITOCHONDRIAL GROUP I INTRON SPLICING FACTOR DMR1"/>
    <property type="match status" value="1"/>
</dbReference>
<evidence type="ECO:0000313" key="3">
    <source>
        <dbReference type="EMBL" id="KAK2630428.1"/>
    </source>
</evidence>
<protein>
    <recommendedName>
        <fullName evidence="5">Pentatricopeptide repeat-containing protein</fullName>
    </recommendedName>
</protein>
<dbReference type="PROSITE" id="PS51375">
    <property type="entry name" value="PPR"/>
    <property type="match status" value="1"/>
</dbReference>
<dbReference type="NCBIfam" id="TIGR00756">
    <property type="entry name" value="PPR"/>
    <property type="match status" value="1"/>
</dbReference>
<gene>
    <name evidence="3" type="ORF">QTJ16_001248</name>
</gene>
<dbReference type="Pfam" id="PF13041">
    <property type="entry name" value="PPR_2"/>
    <property type="match status" value="1"/>
</dbReference>
<feature type="repeat" description="PPR" evidence="2">
    <location>
        <begin position="660"/>
        <end position="695"/>
    </location>
</feature>
<dbReference type="Pfam" id="PF13812">
    <property type="entry name" value="PPR_3"/>
    <property type="match status" value="1"/>
</dbReference>
<evidence type="ECO:0000313" key="4">
    <source>
        <dbReference type="Proteomes" id="UP001285354"/>
    </source>
</evidence>
<dbReference type="Gene3D" id="1.25.40.10">
    <property type="entry name" value="Tetratricopeptide repeat domain"/>
    <property type="match status" value="2"/>
</dbReference>
<keyword evidence="4" id="KW-1185">Reference proteome</keyword>